<reference evidence="2 3" key="1">
    <citation type="submission" date="2019-07" db="EMBL/GenBank/DDBJ databases">
        <title>Whole genome shotgun sequence of Cellulomonas persica NBRC 101101.</title>
        <authorList>
            <person name="Hosoyama A."/>
            <person name="Uohara A."/>
            <person name="Ohji S."/>
            <person name="Ichikawa N."/>
        </authorList>
    </citation>
    <scope>NUCLEOTIDE SEQUENCE [LARGE SCALE GENOMIC DNA]</scope>
    <source>
        <strain evidence="2 3">NBRC 101101</strain>
    </source>
</reference>
<evidence type="ECO:0000256" key="1">
    <source>
        <dbReference type="SAM" id="MobiDB-lite"/>
    </source>
</evidence>
<dbReference type="Proteomes" id="UP000321386">
    <property type="component" value="Unassembled WGS sequence"/>
</dbReference>
<sequence length="78" mass="8552">MYLNPPPLSLLHSRQAALTQARSALPDAPVVAARPHRSRHERPSAVSRSVVATRRASARTLHRFADVVAPTDRPALVR</sequence>
<gene>
    <name evidence="2" type="ORF">CPE01_04780</name>
</gene>
<comment type="caution">
    <text evidence="2">The sequence shown here is derived from an EMBL/GenBank/DDBJ whole genome shotgun (WGS) entry which is preliminary data.</text>
</comment>
<proteinExistence type="predicted"/>
<dbReference type="AlphaFoldDB" id="A0A510UVB2"/>
<evidence type="ECO:0000313" key="2">
    <source>
        <dbReference type="EMBL" id="GEK16745.1"/>
    </source>
</evidence>
<organism evidence="2 3">
    <name type="scientific">Cellulomonas persica</name>
    <dbReference type="NCBI Taxonomy" id="76861"/>
    <lineage>
        <taxon>Bacteria</taxon>
        <taxon>Bacillati</taxon>
        <taxon>Actinomycetota</taxon>
        <taxon>Actinomycetes</taxon>
        <taxon>Micrococcales</taxon>
        <taxon>Cellulomonadaceae</taxon>
        <taxon>Cellulomonas</taxon>
    </lineage>
</organism>
<evidence type="ECO:0000313" key="3">
    <source>
        <dbReference type="Proteomes" id="UP000321386"/>
    </source>
</evidence>
<feature type="region of interest" description="Disordered" evidence="1">
    <location>
        <begin position="32"/>
        <end position="51"/>
    </location>
</feature>
<name>A0A510UVB2_9CELL</name>
<accession>A0A510UVB2</accession>
<dbReference type="EMBL" id="BJUA01000002">
    <property type="protein sequence ID" value="GEK16745.1"/>
    <property type="molecule type" value="Genomic_DNA"/>
</dbReference>
<keyword evidence="3" id="KW-1185">Reference proteome</keyword>
<protein>
    <submittedName>
        <fullName evidence="2">Uncharacterized protein</fullName>
    </submittedName>
</protein>